<name>A0A194VKA9_CYTMA</name>
<organism evidence="1 2">
    <name type="scientific">Cytospora mali</name>
    <name type="common">Apple Valsa canker fungus</name>
    <name type="synonym">Valsa mali</name>
    <dbReference type="NCBI Taxonomy" id="578113"/>
    <lineage>
        <taxon>Eukaryota</taxon>
        <taxon>Fungi</taxon>
        <taxon>Dikarya</taxon>
        <taxon>Ascomycota</taxon>
        <taxon>Pezizomycotina</taxon>
        <taxon>Sordariomycetes</taxon>
        <taxon>Sordariomycetidae</taxon>
        <taxon>Diaporthales</taxon>
        <taxon>Cytosporaceae</taxon>
        <taxon>Cytospora</taxon>
    </lineage>
</organism>
<evidence type="ECO:0000313" key="2">
    <source>
        <dbReference type="Proteomes" id="UP000078559"/>
    </source>
</evidence>
<dbReference type="Proteomes" id="UP000078559">
    <property type="component" value="Unassembled WGS sequence"/>
</dbReference>
<gene>
    <name evidence="1" type="ORF">VM1G_12083</name>
</gene>
<protein>
    <submittedName>
        <fullName evidence="1">Uncharacterized protein</fullName>
    </submittedName>
</protein>
<proteinExistence type="predicted"/>
<evidence type="ECO:0000313" key="1">
    <source>
        <dbReference type="EMBL" id="KUI64398.1"/>
    </source>
</evidence>
<dbReference type="AlphaFoldDB" id="A0A194VKA9"/>
<accession>A0A194VKA9</accession>
<dbReference type="SMR" id="A0A194VKA9"/>
<dbReference type="EMBL" id="KN796136">
    <property type="protein sequence ID" value="KUI64398.1"/>
    <property type="molecule type" value="Genomic_DNA"/>
</dbReference>
<sequence length="73" mass="8486">MIWYNMALLCRLCPGHEINRKWPYKWGTLDDDINDPSERTMKRAAKGYAPKAQILLESSHKIKPEQGSQLNID</sequence>
<keyword evidence="2" id="KW-1185">Reference proteome</keyword>
<reference evidence="1" key="1">
    <citation type="submission" date="2014-12" db="EMBL/GenBank/DDBJ databases">
        <title>Genome Sequence of Valsa Canker Pathogens Uncovers a Specific Adaption of Colonization on Woody Bark.</title>
        <authorList>
            <person name="Yin Z."/>
            <person name="Liu H."/>
            <person name="Gao X."/>
            <person name="Li Z."/>
            <person name="Song N."/>
            <person name="Ke X."/>
            <person name="Dai Q."/>
            <person name="Wu Y."/>
            <person name="Sun Y."/>
            <person name="Xu J.-R."/>
            <person name="Kang Z.K."/>
            <person name="Wang L."/>
            <person name="Huang L."/>
        </authorList>
    </citation>
    <scope>NUCLEOTIDE SEQUENCE [LARGE SCALE GENOMIC DNA]</scope>
    <source>
        <strain evidence="1">03-8</strain>
    </source>
</reference>